<reference evidence="7" key="1">
    <citation type="journal article" date="2017" name="Genome Announc.">
        <title>Draft Genome Sequence of Terrimicrobium sacchariphilum NM-5T, a Facultative Anaerobic Soil Bacterium of the Class Spartobacteria.</title>
        <authorList>
            <person name="Qiu Y.L."/>
            <person name="Tourlousse D.M."/>
            <person name="Matsuura N."/>
            <person name="Ohashi A."/>
            <person name="Sekiguchi Y."/>
        </authorList>
    </citation>
    <scope>NUCLEOTIDE SEQUENCE [LARGE SCALE GENOMIC DNA]</scope>
    <source>
        <strain evidence="7">NM-5</strain>
    </source>
</reference>
<keyword evidence="3 5" id="KW-0378">Hydrolase</keyword>
<dbReference type="STRING" id="690879.TSACC_21947"/>
<dbReference type="HAMAP" id="MF_00527">
    <property type="entry name" value="3MGH"/>
    <property type="match status" value="1"/>
</dbReference>
<organism evidence="6 7">
    <name type="scientific">Terrimicrobium sacchariphilum</name>
    <dbReference type="NCBI Taxonomy" id="690879"/>
    <lineage>
        <taxon>Bacteria</taxon>
        <taxon>Pseudomonadati</taxon>
        <taxon>Verrucomicrobiota</taxon>
        <taxon>Terrimicrobiia</taxon>
        <taxon>Terrimicrobiales</taxon>
        <taxon>Terrimicrobiaceae</taxon>
        <taxon>Terrimicrobium</taxon>
    </lineage>
</organism>
<dbReference type="OrthoDB" id="9794313at2"/>
<dbReference type="CDD" id="cd00540">
    <property type="entry name" value="AAG"/>
    <property type="match status" value="1"/>
</dbReference>
<dbReference type="PANTHER" id="PTHR10429">
    <property type="entry name" value="DNA-3-METHYLADENINE GLYCOSYLASE"/>
    <property type="match status" value="1"/>
</dbReference>
<keyword evidence="4 5" id="KW-0234">DNA repair</keyword>
<accession>A0A146G7J5</accession>
<evidence type="ECO:0000256" key="2">
    <source>
        <dbReference type="ARBA" id="ARBA00022763"/>
    </source>
</evidence>
<evidence type="ECO:0000256" key="3">
    <source>
        <dbReference type="ARBA" id="ARBA00022801"/>
    </source>
</evidence>
<dbReference type="GO" id="GO:0006284">
    <property type="term" value="P:base-excision repair"/>
    <property type="evidence" value="ECO:0007669"/>
    <property type="project" value="InterPro"/>
</dbReference>
<evidence type="ECO:0000256" key="1">
    <source>
        <dbReference type="ARBA" id="ARBA00009232"/>
    </source>
</evidence>
<evidence type="ECO:0000313" key="6">
    <source>
        <dbReference type="EMBL" id="GAT33530.1"/>
    </source>
</evidence>
<evidence type="ECO:0000256" key="5">
    <source>
        <dbReference type="HAMAP-Rule" id="MF_00527"/>
    </source>
</evidence>
<dbReference type="EC" id="3.2.2.-" evidence="5"/>
<evidence type="ECO:0000313" key="7">
    <source>
        <dbReference type="Proteomes" id="UP000076023"/>
    </source>
</evidence>
<dbReference type="InterPro" id="IPR011034">
    <property type="entry name" value="Formyl_transferase-like_C_sf"/>
</dbReference>
<dbReference type="AlphaFoldDB" id="A0A146G7J5"/>
<comment type="caution">
    <text evidence="6">The sequence shown here is derived from an EMBL/GenBank/DDBJ whole genome shotgun (WGS) entry which is preliminary data.</text>
</comment>
<dbReference type="SUPFAM" id="SSF50486">
    <property type="entry name" value="FMT C-terminal domain-like"/>
    <property type="match status" value="1"/>
</dbReference>
<dbReference type="Gene3D" id="3.10.300.10">
    <property type="entry name" value="Methylpurine-DNA glycosylase (MPG)"/>
    <property type="match status" value="1"/>
</dbReference>
<dbReference type="RefSeq" id="WP_075079256.1">
    <property type="nucleotide sequence ID" value="NZ_BDCO01000002.1"/>
</dbReference>
<keyword evidence="7" id="KW-1185">Reference proteome</keyword>
<dbReference type="GO" id="GO:0003905">
    <property type="term" value="F:alkylbase DNA N-glycosylase activity"/>
    <property type="evidence" value="ECO:0007669"/>
    <property type="project" value="InterPro"/>
</dbReference>
<keyword evidence="2 5" id="KW-0227">DNA damage</keyword>
<dbReference type="Pfam" id="PF02245">
    <property type="entry name" value="Pur_DNA_glyco"/>
    <property type="match status" value="1"/>
</dbReference>
<comment type="similarity">
    <text evidence="1 5">Belongs to the DNA glycosylase MPG family.</text>
</comment>
<gene>
    <name evidence="6" type="ORF">TSACC_21947</name>
</gene>
<dbReference type="NCBIfam" id="TIGR00567">
    <property type="entry name" value="3mg"/>
    <property type="match status" value="1"/>
</dbReference>
<dbReference type="GO" id="GO:0003677">
    <property type="term" value="F:DNA binding"/>
    <property type="evidence" value="ECO:0007669"/>
    <property type="project" value="InterPro"/>
</dbReference>
<dbReference type="InterPro" id="IPR003180">
    <property type="entry name" value="MPG"/>
</dbReference>
<dbReference type="InterPro" id="IPR036995">
    <property type="entry name" value="MPG_sf"/>
</dbReference>
<proteinExistence type="inferred from homology"/>
<dbReference type="PANTHER" id="PTHR10429:SF0">
    <property type="entry name" value="DNA-3-METHYLADENINE GLYCOSYLASE"/>
    <property type="match status" value="1"/>
</dbReference>
<protein>
    <recommendedName>
        <fullName evidence="5">Putative 3-methyladenine DNA glycosylase</fullName>
        <ecNumber evidence="5">3.2.2.-</ecNumber>
    </recommendedName>
</protein>
<name>A0A146G7J5_TERSA</name>
<dbReference type="EMBL" id="BDCO01000002">
    <property type="protein sequence ID" value="GAT33530.1"/>
    <property type="molecule type" value="Genomic_DNA"/>
</dbReference>
<dbReference type="InParanoid" id="A0A146G7J5"/>
<evidence type="ECO:0000256" key="4">
    <source>
        <dbReference type="ARBA" id="ARBA00023204"/>
    </source>
</evidence>
<sequence length="197" mass="21692">MLPRSFFERDPVPCARDLIGCELIWGEARGIVVETEAYDAEDDAACHTFSRPSARTFVAKHQPGTAYVYFNYGVHWMLNVLVKGNRQGFVLIRALEPVAGLEAMILARGTNIPTQLCSGPGKLARALGVTGDDHGRDLCSDPQRCFLAAGASLPVAVGPRIGISRAMDFPWRFHVPANRHVSHFRSQDRPRPSHGRS</sequence>
<dbReference type="Proteomes" id="UP000076023">
    <property type="component" value="Unassembled WGS sequence"/>
</dbReference>